<comment type="caution">
    <text evidence="2">The sequence shown here is derived from an EMBL/GenBank/DDBJ whole genome shotgun (WGS) entry which is preliminary data.</text>
</comment>
<sequence>MKTEIIDRLSTLMSAAFGFVAALAWNEAIQSLFREFFGTAETSALKLVYAIAVTVIAVIAIVWIGKVSEKTKKFGSLKRKTLK</sequence>
<keyword evidence="1" id="KW-1133">Transmembrane helix</keyword>
<evidence type="ECO:0000256" key="1">
    <source>
        <dbReference type="SAM" id="Phobius"/>
    </source>
</evidence>
<protein>
    <submittedName>
        <fullName evidence="2">Uncharacterized protein</fullName>
    </submittedName>
</protein>
<dbReference type="AlphaFoldDB" id="X1NIG9"/>
<accession>X1NIG9</accession>
<keyword evidence="1" id="KW-0472">Membrane</keyword>
<feature type="transmembrane region" description="Helical" evidence="1">
    <location>
        <begin position="48"/>
        <end position="65"/>
    </location>
</feature>
<proteinExistence type="predicted"/>
<dbReference type="Pfam" id="PF18898">
    <property type="entry name" value="DUF5654"/>
    <property type="match status" value="1"/>
</dbReference>
<gene>
    <name evidence="2" type="ORF">S06H3_35897</name>
</gene>
<evidence type="ECO:0000313" key="2">
    <source>
        <dbReference type="EMBL" id="GAI26590.1"/>
    </source>
</evidence>
<dbReference type="EMBL" id="BARV01021695">
    <property type="protein sequence ID" value="GAI26590.1"/>
    <property type="molecule type" value="Genomic_DNA"/>
</dbReference>
<organism evidence="2">
    <name type="scientific">marine sediment metagenome</name>
    <dbReference type="NCBI Taxonomy" id="412755"/>
    <lineage>
        <taxon>unclassified sequences</taxon>
        <taxon>metagenomes</taxon>
        <taxon>ecological metagenomes</taxon>
    </lineage>
</organism>
<keyword evidence="1" id="KW-0812">Transmembrane</keyword>
<reference evidence="2" key="1">
    <citation type="journal article" date="2014" name="Front. Microbiol.">
        <title>High frequency of phylogenetically diverse reductive dehalogenase-homologous genes in deep subseafloor sedimentary metagenomes.</title>
        <authorList>
            <person name="Kawai M."/>
            <person name="Futagami T."/>
            <person name="Toyoda A."/>
            <person name="Takaki Y."/>
            <person name="Nishi S."/>
            <person name="Hori S."/>
            <person name="Arai W."/>
            <person name="Tsubouchi T."/>
            <person name="Morono Y."/>
            <person name="Uchiyama I."/>
            <person name="Ito T."/>
            <person name="Fujiyama A."/>
            <person name="Inagaki F."/>
            <person name="Takami H."/>
        </authorList>
    </citation>
    <scope>NUCLEOTIDE SEQUENCE</scope>
    <source>
        <strain evidence="2">Expedition CK06-06</strain>
    </source>
</reference>
<dbReference type="InterPro" id="IPR043713">
    <property type="entry name" value="DUF5654"/>
</dbReference>
<name>X1NIG9_9ZZZZ</name>